<dbReference type="InterPro" id="IPR002048">
    <property type="entry name" value="EF_hand_dom"/>
</dbReference>
<reference evidence="3" key="1">
    <citation type="submission" date="2023-10" db="EMBL/GenBank/DDBJ databases">
        <authorList>
            <person name="Chen Y."/>
            <person name="Shah S."/>
            <person name="Dougan E. K."/>
            <person name="Thang M."/>
            <person name="Chan C."/>
        </authorList>
    </citation>
    <scope>NUCLEOTIDE SEQUENCE [LARGE SCALE GENOMIC DNA]</scope>
</reference>
<evidence type="ECO:0000256" key="1">
    <source>
        <dbReference type="SAM" id="MobiDB-lite"/>
    </source>
</evidence>
<protein>
    <recommendedName>
        <fullName evidence="2">EF-hand domain-containing protein</fullName>
    </recommendedName>
</protein>
<comment type="caution">
    <text evidence="3">The sequence shown here is derived from an EMBL/GenBank/DDBJ whole genome shotgun (WGS) entry which is preliminary data.</text>
</comment>
<proteinExistence type="predicted"/>
<dbReference type="InterPro" id="IPR018247">
    <property type="entry name" value="EF_Hand_1_Ca_BS"/>
</dbReference>
<feature type="region of interest" description="Disordered" evidence="1">
    <location>
        <begin position="64"/>
        <end position="107"/>
    </location>
</feature>
<accession>A0ABN9XWA8</accession>
<feature type="compositionally biased region" description="Polar residues" evidence="1">
    <location>
        <begin position="95"/>
        <end position="105"/>
    </location>
</feature>
<dbReference type="PROSITE" id="PS00018">
    <property type="entry name" value="EF_HAND_1"/>
    <property type="match status" value="1"/>
</dbReference>
<name>A0ABN9XWA8_9DINO</name>
<keyword evidence="4" id="KW-1185">Reference proteome</keyword>
<evidence type="ECO:0000313" key="3">
    <source>
        <dbReference type="EMBL" id="CAK0902757.1"/>
    </source>
</evidence>
<feature type="non-terminal residue" evidence="3">
    <location>
        <position position="143"/>
    </location>
</feature>
<dbReference type="Proteomes" id="UP001189429">
    <property type="component" value="Unassembled WGS sequence"/>
</dbReference>
<feature type="domain" description="EF-hand" evidence="2">
    <location>
        <begin position="113"/>
        <end position="143"/>
    </location>
</feature>
<evidence type="ECO:0000259" key="2">
    <source>
        <dbReference type="PROSITE" id="PS50222"/>
    </source>
</evidence>
<feature type="non-terminal residue" evidence="3">
    <location>
        <position position="1"/>
    </location>
</feature>
<feature type="compositionally biased region" description="Basic and acidic residues" evidence="1">
    <location>
        <begin position="77"/>
        <end position="93"/>
    </location>
</feature>
<dbReference type="PROSITE" id="PS50222">
    <property type="entry name" value="EF_HAND_2"/>
    <property type="match status" value="1"/>
</dbReference>
<dbReference type="EMBL" id="CAUYUJ010021111">
    <property type="protein sequence ID" value="CAK0902757.1"/>
    <property type="molecule type" value="Genomic_DNA"/>
</dbReference>
<organism evidence="3 4">
    <name type="scientific">Prorocentrum cordatum</name>
    <dbReference type="NCBI Taxonomy" id="2364126"/>
    <lineage>
        <taxon>Eukaryota</taxon>
        <taxon>Sar</taxon>
        <taxon>Alveolata</taxon>
        <taxon>Dinophyceae</taxon>
        <taxon>Prorocentrales</taxon>
        <taxon>Prorocentraceae</taxon>
        <taxon>Prorocentrum</taxon>
    </lineage>
</organism>
<sequence>KKDRRPNPEERGGTKVQCFDIGSDAGHLEYPGHECDGFHEFKKDFGIGQSRMVECGVEVGNRFEQLGQDVGDESMGEQERYDDDQHQDEKEQEANESSTQHTQQGSGAGGWALLRALEKCDADGNGCVTVAELRIMLEECDLG</sequence>
<evidence type="ECO:0000313" key="4">
    <source>
        <dbReference type="Proteomes" id="UP001189429"/>
    </source>
</evidence>
<gene>
    <name evidence="3" type="ORF">PCOR1329_LOCUS79257</name>
</gene>